<dbReference type="Pfam" id="PF02096">
    <property type="entry name" value="60KD_IMP"/>
    <property type="match status" value="1"/>
</dbReference>
<evidence type="ECO:0000256" key="13">
    <source>
        <dbReference type="SAM" id="Phobius"/>
    </source>
</evidence>
<keyword evidence="16" id="KW-1185">Reference proteome</keyword>
<gene>
    <name evidence="15" type="ORF">NF557_02780</name>
</gene>
<evidence type="ECO:0000256" key="5">
    <source>
        <dbReference type="ARBA" id="ARBA00022989"/>
    </source>
</evidence>
<dbReference type="InterPro" id="IPR028055">
    <property type="entry name" value="YidC/Oxa/ALB_C"/>
</dbReference>
<keyword evidence="6 13" id="KW-0472">Membrane</keyword>
<evidence type="ECO:0000256" key="12">
    <source>
        <dbReference type="RuleBase" id="RU003945"/>
    </source>
</evidence>
<name>A0ABY4YJC0_9MICO</name>
<evidence type="ECO:0000256" key="1">
    <source>
        <dbReference type="ARBA" id="ARBA00004141"/>
    </source>
</evidence>
<organism evidence="15 16">
    <name type="scientific">Ornithinimicrobium cryptoxanthini</name>
    <dbReference type="NCBI Taxonomy" id="2934161"/>
    <lineage>
        <taxon>Bacteria</taxon>
        <taxon>Bacillati</taxon>
        <taxon>Actinomycetota</taxon>
        <taxon>Actinomycetes</taxon>
        <taxon>Micrococcales</taxon>
        <taxon>Ornithinimicrobiaceae</taxon>
        <taxon>Ornithinimicrobium</taxon>
    </lineage>
</organism>
<feature type="domain" description="Membrane insertase YidC/Oxa/ALB C-terminal" evidence="14">
    <location>
        <begin position="27"/>
        <end position="228"/>
    </location>
</feature>
<evidence type="ECO:0000256" key="9">
    <source>
        <dbReference type="ARBA" id="ARBA00031538"/>
    </source>
</evidence>
<accession>A0ABY4YJC0</accession>
<comment type="similarity">
    <text evidence="2">Belongs to the OXA1/ALB3/YidC family. Type 1 subfamily.</text>
</comment>
<dbReference type="EMBL" id="CP099490">
    <property type="protein sequence ID" value="USQ76869.1"/>
    <property type="molecule type" value="Genomic_DNA"/>
</dbReference>
<feature type="transmembrane region" description="Helical" evidence="13">
    <location>
        <begin position="20"/>
        <end position="40"/>
    </location>
</feature>
<feature type="transmembrane region" description="Helical" evidence="13">
    <location>
        <begin position="196"/>
        <end position="222"/>
    </location>
</feature>
<dbReference type="PANTHER" id="PTHR12428:SF65">
    <property type="entry name" value="CYTOCHROME C OXIDASE ASSEMBLY PROTEIN COX18, MITOCHONDRIAL"/>
    <property type="match status" value="1"/>
</dbReference>
<evidence type="ECO:0000256" key="7">
    <source>
        <dbReference type="ARBA" id="ARBA00025034"/>
    </source>
</evidence>
<keyword evidence="4 12" id="KW-0812">Transmembrane</keyword>
<evidence type="ECO:0000256" key="4">
    <source>
        <dbReference type="ARBA" id="ARBA00022692"/>
    </source>
</evidence>
<evidence type="ECO:0000313" key="16">
    <source>
        <dbReference type="Proteomes" id="UP001056535"/>
    </source>
</evidence>
<keyword evidence="5 13" id="KW-1133">Transmembrane helix</keyword>
<comment type="function">
    <text evidence="7">Required for the insertion and/or proper folding and/or complex formation of integral membrane proteins into the membrane. Involved in integration of membrane proteins that insert both dependently and independently of the Sec translocase complex, as well as at least some lipoproteins. Aids folding of multispanning membrane proteins.</text>
</comment>
<comment type="subcellular location">
    <subcellularLocation>
        <location evidence="1 12">Membrane</location>
        <topology evidence="1 12">Multi-pass membrane protein</topology>
    </subcellularLocation>
</comment>
<evidence type="ECO:0000256" key="6">
    <source>
        <dbReference type="ARBA" id="ARBA00023136"/>
    </source>
</evidence>
<feature type="transmembrane region" description="Helical" evidence="13">
    <location>
        <begin position="142"/>
        <end position="162"/>
    </location>
</feature>
<evidence type="ECO:0000256" key="8">
    <source>
        <dbReference type="ARBA" id="ARBA00026028"/>
    </source>
</evidence>
<dbReference type="InterPro" id="IPR001708">
    <property type="entry name" value="YidC/ALB3/OXA1/COX18"/>
</dbReference>
<dbReference type="NCBIfam" id="TIGR03592">
    <property type="entry name" value="yidC_oxa1_cterm"/>
    <property type="match status" value="1"/>
</dbReference>
<evidence type="ECO:0000256" key="3">
    <source>
        <dbReference type="ARBA" id="ARBA00015325"/>
    </source>
</evidence>
<proteinExistence type="inferred from homology"/>
<dbReference type="PANTHER" id="PTHR12428">
    <property type="entry name" value="OXA1"/>
    <property type="match status" value="1"/>
</dbReference>
<evidence type="ECO:0000313" key="15">
    <source>
        <dbReference type="EMBL" id="USQ76869.1"/>
    </source>
</evidence>
<protein>
    <recommendedName>
        <fullName evidence="3">Membrane protein insertase YidC</fullName>
    </recommendedName>
    <alternativeName>
        <fullName evidence="11">Foldase YidC</fullName>
    </alternativeName>
    <alternativeName>
        <fullName evidence="10">Membrane integrase YidC</fullName>
    </alternativeName>
    <alternativeName>
        <fullName evidence="9">Membrane protein YidC</fullName>
    </alternativeName>
</protein>
<evidence type="ECO:0000256" key="11">
    <source>
        <dbReference type="ARBA" id="ARBA00033342"/>
    </source>
</evidence>
<reference evidence="15" key="1">
    <citation type="submission" date="2022-06" db="EMBL/GenBank/DDBJ databases">
        <title>Ornithinimicrobium JY.X270.</title>
        <authorList>
            <person name="Huang Y."/>
        </authorList>
    </citation>
    <scope>NUCLEOTIDE SEQUENCE</scope>
    <source>
        <strain evidence="15">JY.X270</strain>
    </source>
</reference>
<dbReference type="Proteomes" id="UP001056535">
    <property type="component" value="Chromosome"/>
</dbReference>
<dbReference type="RefSeq" id="WP_252621572.1">
    <property type="nucleotide sequence ID" value="NZ_CP099490.1"/>
</dbReference>
<evidence type="ECO:0000256" key="10">
    <source>
        <dbReference type="ARBA" id="ARBA00033245"/>
    </source>
</evidence>
<evidence type="ECO:0000256" key="2">
    <source>
        <dbReference type="ARBA" id="ARBA00010527"/>
    </source>
</evidence>
<evidence type="ECO:0000259" key="14">
    <source>
        <dbReference type="Pfam" id="PF02096"/>
    </source>
</evidence>
<sequence length="233" mass="25628">MLSWIDPFLLPLHHLIDATAAWLPMSVVIVLLTVLVRLLMHPLNRATYRATLHRQRIAPMVAQVRTQHGKNPERLQRELLELHQREGVSPVAGCLPALVQLPVFGIVYRLFAAPQIAGTANALLHHTLMGVPMTAHAASAGAGLPVFLALIAVSLLVAYLTMRQTRAHLIAPAEGVEPRQVEIVQTMNKVVPWMSFGSVFAVVVMPLGTGLYLVTSALWTLLERYAVRRTVTV</sequence>
<comment type="subunit">
    <text evidence="8">Interacts with the Sec translocase complex via SecD. Specifically interacts with transmembrane segments of nascent integral membrane proteins during membrane integration.</text>
</comment>